<dbReference type="SMART" id="SM01190">
    <property type="entry name" value="EMP24_GP25L"/>
    <property type="match status" value="1"/>
</dbReference>
<evidence type="ECO:0000256" key="7">
    <source>
        <dbReference type="RuleBase" id="RU003827"/>
    </source>
</evidence>
<keyword evidence="5" id="KW-1133">Transmembrane helix</keyword>
<keyword evidence="4" id="KW-0732">Signal</keyword>
<keyword evidence="3 7" id="KW-0812">Transmembrane</keyword>
<dbReference type="InterPro" id="IPR015720">
    <property type="entry name" value="Emp24-like"/>
</dbReference>
<proteinExistence type="inferred from homology"/>
<evidence type="ECO:0000256" key="5">
    <source>
        <dbReference type="ARBA" id="ARBA00022989"/>
    </source>
</evidence>
<dbReference type="PROSITE" id="PS50866">
    <property type="entry name" value="GOLD"/>
    <property type="match status" value="1"/>
</dbReference>
<feature type="domain" description="GOLD" evidence="8">
    <location>
        <begin position="5"/>
        <end position="156"/>
    </location>
</feature>
<dbReference type="PANTHER" id="PTHR22811">
    <property type="entry name" value="TRANSMEMBRANE EMP24 DOMAIN-CONTAINING PROTEIN"/>
    <property type="match status" value="1"/>
</dbReference>
<evidence type="ECO:0000256" key="4">
    <source>
        <dbReference type="ARBA" id="ARBA00022729"/>
    </source>
</evidence>
<name>A0AAD3CFI8_9STRA</name>
<dbReference type="InterPro" id="IPR009038">
    <property type="entry name" value="GOLD_dom"/>
</dbReference>
<dbReference type="EMBL" id="BLLK01000020">
    <property type="protein sequence ID" value="GFH44876.1"/>
    <property type="molecule type" value="Genomic_DNA"/>
</dbReference>
<dbReference type="Pfam" id="PF01105">
    <property type="entry name" value="EMP24_GP25L"/>
    <property type="match status" value="1"/>
</dbReference>
<evidence type="ECO:0000256" key="1">
    <source>
        <dbReference type="ARBA" id="ARBA00004479"/>
    </source>
</evidence>
<evidence type="ECO:0000256" key="3">
    <source>
        <dbReference type="ARBA" id="ARBA00022692"/>
    </source>
</evidence>
<accession>A0AAD3CFI8</accession>
<reference evidence="9 10" key="1">
    <citation type="journal article" date="2021" name="Sci. Rep.">
        <title>The genome of the diatom Chaetoceros tenuissimus carries an ancient integrated fragment of an extant virus.</title>
        <authorList>
            <person name="Hongo Y."/>
            <person name="Kimura K."/>
            <person name="Takaki Y."/>
            <person name="Yoshida Y."/>
            <person name="Baba S."/>
            <person name="Kobayashi G."/>
            <person name="Nagasaki K."/>
            <person name="Hano T."/>
            <person name="Tomaru Y."/>
        </authorList>
    </citation>
    <scope>NUCLEOTIDE SEQUENCE [LARGE SCALE GENOMIC DNA]</scope>
    <source>
        <strain evidence="9 10">NIES-3715</strain>
    </source>
</reference>
<protein>
    <recommendedName>
        <fullName evidence="8">GOLD domain-containing protein</fullName>
    </recommendedName>
</protein>
<organism evidence="9 10">
    <name type="scientific">Chaetoceros tenuissimus</name>
    <dbReference type="NCBI Taxonomy" id="426638"/>
    <lineage>
        <taxon>Eukaryota</taxon>
        <taxon>Sar</taxon>
        <taxon>Stramenopiles</taxon>
        <taxon>Ochrophyta</taxon>
        <taxon>Bacillariophyta</taxon>
        <taxon>Coscinodiscophyceae</taxon>
        <taxon>Chaetocerotophycidae</taxon>
        <taxon>Chaetocerotales</taxon>
        <taxon>Chaetocerotaceae</taxon>
        <taxon>Chaetoceros</taxon>
    </lineage>
</organism>
<evidence type="ECO:0000313" key="9">
    <source>
        <dbReference type="EMBL" id="GFH44876.1"/>
    </source>
</evidence>
<evidence type="ECO:0000256" key="2">
    <source>
        <dbReference type="ARBA" id="ARBA00007104"/>
    </source>
</evidence>
<sequence>MRVPEKCVKTYYPENTKLEIVYEMLDPRKDKLSLGMKVDDGPLTQTRVTFTIKPTDNSAMAKDIHNTHRHELKETSGKLTYKAVGEGKIKICVKIDEIPGRRYIKPALIGFRIKESGELDDLGDGVTVDKKDQDAAKNHMSEMERILNKMIRDVNLLLKNADLIKDDEAGFHRQSDEMNSAAKWWPMMHICVLLVTGFTQANHVVKFFKGKHII</sequence>
<keyword evidence="10" id="KW-1185">Reference proteome</keyword>
<evidence type="ECO:0000256" key="6">
    <source>
        <dbReference type="ARBA" id="ARBA00023136"/>
    </source>
</evidence>
<comment type="subcellular location">
    <subcellularLocation>
        <location evidence="1 7">Membrane</location>
        <topology evidence="1 7">Single-pass type I membrane protein</topology>
    </subcellularLocation>
</comment>
<evidence type="ECO:0000313" key="10">
    <source>
        <dbReference type="Proteomes" id="UP001054902"/>
    </source>
</evidence>
<dbReference type="GO" id="GO:0016020">
    <property type="term" value="C:membrane"/>
    <property type="evidence" value="ECO:0007669"/>
    <property type="project" value="UniProtKB-SubCell"/>
</dbReference>
<dbReference type="Proteomes" id="UP001054902">
    <property type="component" value="Unassembled WGS sequence"/>
</dbReference>
<comment type="caution">
    <text evidence="9">The sequence shown here is derived from an EMBL/GenBank/DDBJ whole genome shotgun (WGS) entry which is preliminary data.</text>
</comment>
<gene>
    <name evidence="9" type="ORF">CTEN210_01350</name>
</gene>
<dbReference type="AlphaFoldDB" id="A0AAD3CFI8"/>
<keyword evidence="6" id="KW-0472">Membrane</keyword>
<evidence type="ECO:0000259" key="8">
    <source>
        <dbReference type="PROSITE" id="PS50866"/>
    </source>
</evidence>
<comment type="similarity">
    <text evidence="2 7">Belongs to the EMP24/GP25L family.</text>
</comment>